<dbReference type="Proteomes" id="UP000655287">
    <property type="component" value="Unassembled WGS sequence"/>
</dbReference>
<feature type="chain" id="PRO_5037023571" description="TIGR03118 family protein" evidence="2">
    <location>
        <begin position="31"/>
        <end position="441"/>
    </location>
</feature>
<dbReference type="RefSeq" id="WP_203992941.1">
    <property type="nucleotide sequence ID" value="NZ_BOOU01000088.1"/>
</dbReference>
<proteinExistence type="predicted"/>
<dbReference type="EMBL" id="BOOU01000088">
    <property type="protein sequence ID" value="GII81136.1"/>
    <property type="molecule type" value="Genomic_DNA"/>
</dbReference>
<dbReference type="InterPro" id="IPR017549">
    <property type="entry name" value="APMV_L690"/>
</dbReference>
<dbReference type="Gene3D" id="2.130.10.10">
    <property type="entry name" value="YVTN repeat-like/Quinoprotein amine dehydrogenase"/>
    <property type="match status" value="1"/>
</dbReference>
<name>A0A919R9Y9_9ACTN</name>
<keyword evidence="2" id="KW-0732">Signal</keyword>
<gene>
    <name evidence="3" type="ORF">Sru01_61180</name>
</gene>
<feature type="signal peptide" evidence="2">
    <location>
        <begin position="1"/>
        <end position="30"/>
    </location>
</feature>
<feature type="region of interest" description="Disordered" evidence="1">
    <location>
        <begin position="355"/>
        <end position="441"/>
    </location>
</feature>
<evidence type="ECO:0000256" key="1">
    <source>
        <dbReference type="SAM" id="MobiDB-lite"/>
    </source>
</evidence>
<evidence type="ECO:0000256" key="2">
    <source>
        <dbReference type="SAM" id="SignalP"/>
    </source>
</evidence>
<dbReference type="NCBIfam" id="TIGR03118">
    <property type="entry name" value="PEPCTERM_chp_1"/>
    <property type="match status" value="1"/>
</dbReference>
<feature type="compositionally biased region" description="Pro residues" evidence="1">
    <location>
        <begin position="356"/>
        <end position="385"/>
    </location>
</feature>
<dbReference type="InterPro" id="IPR015943">
    <property type="entry name" value="WD40/YVTN_repeat-like_dom_sf"/>
</dbReference>
<dbReference type="AlphaFoldDB" id="A0A919R9Y9"/>
<protein>
    <recommendedName>
        <fullName evidence="5">TIGR03118 family protein</fullName>
    </recommendedName>
</protein>
<reference evidence="3" key="1">
    <citation type="submission" date="2021-01" db="EMBL/GenBank/DDBJ databases">
        <title>Whole genome shotgun sequence of Sphaerisporangium rufum NBRC 109079.</title>
        <authorList>
            <person name="Komaki H."/>
            <person name="Tamura T."/>
        </authorList>
    </citation>
    <scope>NUCLEOTIDE SEQUENCE</scope>
    <source>
        <strain evidence="3">NBRC 109079</strain>
    </source>
</reference>
<evidence type="ECO:0000313" key="4">
    <source>
        <dbReference type="Proteomes" id="UP000655287"/>
    </source>
</evidence>
<accession>A0A919R9Y9</accession>
<organism evidence="3 4">
    <name type="scientific">Sphaerisporangium rufum</name>
    <dbReference type="NCBI Taxonomy" id="1381558"/>
    <lineage>
        <taxon>Bacteria</taxon>
        <taxon>Bacillati</taxon>
        <taxon>Actinomycetota</taxon>
        <taxon>Actinomycetes</taxon>
        <taxon>Streptosporangiales</taxon>
        <taxon>Streptosporangiaceae</taxon>
        <taxon>Sphaerisporangium</taxon>
    </lineage>
</organism>
<comment type="caution">
    <text evidence="3">The sequence shown here is derived from an EMBL/GenBank/DDBJ whole genome shotgun (WGS) entry which is preliminary data.</text>
</comment>
<keyword evidence="4" id="KW-1185">Reference proteome</keyword>
<sequence>MIIRLRSRMTFGAVAFAVVTAAGGAPPAAAGPLPPPPPVGQTRFVQVNLFSDLPGRAQVLDRDLVNPWGLAMGPRLWVANAGSASATVYGVGVTGQGVKEPVRVGVYGGPTGQVYNPGRGFVVSGTGGYGPARYLFATLRGTIAGWNPTATPGQATTAVVVPGAAFTGLALAGDRLYAADFAGRRVRVFDRFFRELPGGLRTPSRPRGYAPFNVAVAGRSLYVTYAARRPGGADALTGRGRGHVDQFTLDGRHVRRFATGGVLNAPWAVTMAPPGFGTYAGTILVGNFGDGRISAFDPRTGRYRGTLRHLTGRPIAIEGLWGLQDDGAGALWFAAGIEDERHGLVGLIRPAHGPVRPVPVTPGPGAPGGPGTPPGGPGTPGPGGPGMPGEPGEPGEPGMPGGSRTPVRPGTPGADLKAPPAGGPAAPGPIRSTPMTPPAHR</sequence>
<evidence type="ECO:0008006" key="5">
    <source>
        <dbReference type="Google" id="ProtNLM"/>
    </source>
</evidence>
<evidence type="ECO:0000313" key="3">
    <source>
        <dbReference type="EMBL" id="GII81136.1"/>
    </source>
</evidence>
<dbReference type="SUPFAM" id="SSF63825">
    <property type="entry name" value="YWTD domain"/>
    <property type="match status" value="1"/>
</dbReference>